<sequence length="1515" mass="162376">MPATILNGSTTSSSGLNINLSLLVGAIITALVVASTVATIILVSVGVGYSSPQPQPDFATTYKRVPITVDVLINDNDPRGGNLTLTQIVDQPKYGTVKILSRSQVVYQSIGSFSGNDTFSYEVSNSFVTANATVTVQVLNRPPQAVPIYKKISKNANKALVDIFNYIGDNDEKITDIDNDVLYVTGFADQQVTSGNAQSLGAIEIDPYNGFLYTPVNGFNGIEQFKYTISDGNDTASSTVTVEVENDAPVATDDVYRIPKYSSLELLILQNDYDINGDDFNVTNAVGAGYGALRVQDKTVVYFTSSVLTKKYTDSFEYSISDSQASGSAVVSVQVYNTEPTVYSKTVTVGKSSSNNLISIDYSDPDGKDVVVLTKVTPALASLNPAASMQVAKGTKRVNLDCCDWVSVETNNYTIVYTPTPGVVYSQTLDISMTDGESDGYGKITINVVNNPPVAVDDTVTCNKNQQVLINVLANDYDVNPGDTELLQLTNNGWQSTTKNGGSVSIYNATHVLYVAPKGSLATDVASYRIYDQSKDVQGNPDSTGFSTGKISINIINNPPVPVDDVFTISKGLNATLNVLNNDYDPNFDLISTINSVDRSTVKNILATIIEIYQNPSNGVVEVISDSVRYTPNTAFVGVDTFQYKLNDGIFDSQTVKFVSTQTSATVGTKQIKYTVSDGNKNTIGNVNVLVTNTKPVAFADAYTYHWAAPKQTLSVMSNDKDADLDPISIKSVSGSAAAVKNGNDIDYTPKKDVVYGKWNSPVSVSLANVCSDIDTLDIPYVAFNGVISNVAGGSTSLSGTTVTFTPSVTSLVFTQISGNLYNATASFKFQCFDGISTSTGNVTIILSNNAPTGTGKTVNIARDYTKTTYDFTWSEIATYANPDVDGDSVTITNLVSVDSSITVEQTVSGTKQITFYLYDGLHYSISKLTFTVIFSNSAPTCGVVSTIYLNKKGSVDLSTKFSGTDSNNDPITFTLSGSPGSLGTLSGKVFTASATNTGTVTFSYTATDTQLTSSSCSIQIIIQNANPSANDTIFYIYPTADSLSHYLSYKATDADGDTLTYTAGSNNCSSISTGVSMNSASGLITFKRIYTVVSGTCKMSVSVSDSNTPSGKSNATITFVIVPIDPVARDDRFSIPQGQTIRIFASQILANDNDELGTSSTLTLLNISCPDATYCHKQPRFVTVNDEIAVEVDSDQNTCQADKFRYTMTTALGAIRSADVYIEFKNCYCTAKLDFVFLLDSSQSIGVPNFNLIRDLCQRITGRMKLADDAVKVSIVRFHSSATLTLALSTDGSLINKTLSTMKYDAGFTAQVPGLRAAVNALRPENGGRADADKVIYILTDGLANVPCDCSSCESEWGTIPSVFKDSVQNKIINGMTNPAKSTALRNMCKYQYNDGSELVGTDCSSCSMKDEYMCLPCSDAIPVAAKINTWKRNSNGVVPNDPDNPYNGNNKVQWKVVAMAVGDAMTNVWGSRQIEGMNYDSTRAITVSWTDLSGTMSEIVDQSCNQVNVQVPV</sequence>
<dbReference type="RefSeq" id="XP_002672355.1">
    <property type="nucleotide sequence ID" value="XM_002672309.1"/>
</dbReference>
<dbReference type="Proteomes" id="UP000006671">
    <property type="component" value="Unassembled WGS sequence"/>
</dbReference>
<evidence type="ECO:0000313" key="3">
    <source>
        <dbReference type="EMBL" id="EFC39611.1"/>
    </source>
</evidence>
<organism evidence="4">
    <name type="scientific">Naegleria gruberi</name>
    <name type="common">Amoeba</name>
    <dbReference type="NCBI Taxonomy" id="5762"/>
    <lineage>
        <taxon>Eukaryota</taxon>
        <taxon>Discoba</taxon>
        <taxon>Heterolobosea</taxon>
        <taxon>Tetramitia</taxon>
        <taxon>Eutetramitia</taxon>
        <taxon>Vahlkampfiidae</taxon>
        <taxon>Naegleria</taxon>
    </lineage>
</organism>
<proteinExistence type="predicted"/>
<dbReference type="Pfam" id="PF00092">
    <property type="entry name" value="VWA"/>
    <property type="match status" value="1"/>
</dbReference>
<dbReference type="SUPFAM" id="SSF53300">
    <property type="entry name" value="vWA-like"/>
    <property type="match status" value="1"/>
</dbReference>
<dbReference type="PROSITE" id="PS50234">
    <property type="entry name" value="VWFA"/>
    <property type="match status" value="1"/>
</dbReference>
<name>D2VUE5_NAEGR</name>
<gene>
    <name evidence="3" type="ORF">NAEGRDRAFT_81261</name>
</gene>
<reference evidence="3 4" key="1">
    <citation type="journal article" date="2010" name="Cell">
        <title>The genome of Naegleria gruberi illuminates early eukaryotic versatility.</title>
        <authorList>
            <person name="Fritz-Laylin L.K."/>
            <person name="Prochnik S.E."/>
            <person name="Ginger M.L."/>
            <person name="Dacks J.B."/>
            <person name="Carpenter M.L."/>
            <person name="Field M.C."/>
            <person name="Kuo A."/>
            <person name="Paredez A."/>
            <person name="Chapman J."/>
            <person name="Pham J."/>
            <person name="Shu S."/>
            <person name="Neupane R."/>
            <person name="Cipriano M."/>
            <person name="Mancuso J."/>
            <person name="Tu H."/>
            <person name="Salamov A."/>
            <person name="Lindquist E."/>
            <person name="Shapiro H."/>
            <person name="Lucas S."/>
            <person name="Grigoriev I.V."/>
            <person name="Cande W.Z."/>
            <person name="Fulton C."/>
            <person name="Rokhsar D.S."/>
            <person name="Dawson S.C."/>
        </authorList>
    </citation>
    <scope>NUCLEOTIDE SEQUENCE [LARGE SCALE GENOMIC DNA]</scope>
    <source>
        <strain evidence="3 4">NEG-M</strain>
    </source>
</reference>
<dbReference type="PANTHER" id="PTHR24020:SF20">
    <property type="entry name" value="PH DOMAIN-CONTAINING PROTEIN"/>
    <property type="match status" value="1"/>
</dbReference>
<dbReference type="InterPro" id="IPR013783">
    <property type="entry name" value="Ig-like_fold"/>
</dbReference>
<dbReference type="SMART" id="SM00327">
    <property type="entry name" value="VWA"/>
    <property type="match status" value="1"/>
</dbReference>
<dbReference type="VEuPathDB" id="AmoebaDB:NAEGRDRAFT_81261"/>
<evidence type="ECO:0000259" key="2">
    <source>
        <dbReference type="PROSITE" id="PS50234"/>
    </source>
</evidence>
<protein>
    <submittedName>
        <fullName evidence="3">Predicted protein</fullName>
    </submittedName>
</protein>
<dbReference type="InterPro" id="IPR002035">
    <property type="entry name" value="VWF_A"/>
</dbReference>
<dbReference type="STRING" id="5762.D2VUE5"/>
<dbReference type="Gene3D" id="2.60.40.10">
    <property type="entry name" value="Immunoglobulins"/>
    <property type="match status" value="1"/>
</dbReference>
<dbReference type="EMBL" id="GG738898">
    <property type="protein sequence ID" value="EFC39611.1"/>
    <property type="molecule type" value="Genomic_DNA"/>
</dbReference>
<keyword evidence="1" id="KW-0812">Transmembrane</keyword>
<dbReference type="Gene3D" id="3.40.50.410">
    <property type="entry name" value="von Willebrand factor, type A domain"/>
    <property type="match status" value="1"/>
</dbReference>
<dbReference type="OrthoDB" id="199024at2759"/>
<dbReference type="InterPro" id="IPR036465">
    <property type="entry name" value="vWFA_dom_sf"/>
</dbReference>
<feature type="domain" description="VWFA" evidence="2">
    <location>
        <begin position="1235"/>
        <end position="1343"/>
    </location>
</feature>
<dbReference type="OMA" id="NIARDYT"/>
<dbReference type="InterPro" id="IPR040853">
    <property type="entry name" value="RapA2_cadherin-like"/>
</dbReference>
<keyword evidence="1" id="KW-1133">Transmembrane helix</keyword>
<dbReference type="Gene3D" id="2.60.40.2810">
    <property type="match status" value="1"/>
</dbReference>
<dbReference type="Pfam" id="PF17803">
    <property type="entry name" value="Cadherin_4"/>
    <property type="match status" value="2"/>
</dbReference>
<dbReference type="Pfam" id="PF17963">
    <property type="entry name" value="Big_9"/>
    <property type="match status" value="2"/>
</dbReference>
<dbReference type="KEGG" id="ngr:NAEGRDRAFT_81261"/>
<dbReference type="Gene3D" id="2.60.40.3440">
    <property type="match status" value="2"/>
</dbReference>
<dbReference type="PANTHER" id="PTHR24020">
    <property type="entry name" value="COLLAGEN ALPHA"/>
    <property type="match status" value="1"/>
</dbReference>
<evidence type="ECO:0000313" key="4">
    <source>
        <dbReference type="Proteomes" id="UP000006671"/>
    </source>
</evidence>
<dbReference type="GeneID" id="8858508"/>
<keyword evidence="4" id="KW-1185">Reference proteome</keyword>
<accession>D2VUE5</accession>
<feature type="transmembrane region" description="Helical" evidence="1">
    <location>
        <begin position="20"/>
        <end position="49"/>
    </location>
</feature>
<dbReference type="InterPro" id="IPR050525">
    <property type="entry name" value="ECM_Assembly_Org"/>
</dbReference>
<dbReference type="NCBIfam" id="NF012211">
    <property type="entry name" value="tand_rpt_95"/>
    <property type="match status" value="2"/>
</dbReference>
<keyword evidence="1" id="KW-0472">Membrane</keyword>
<dbReference type="InParanoid" id="D2VUE5"/>
<evidence type="ECO:0000256" key="1">
    <source>
        <dbReference type="SAM" id="Phobius"/>
    </source>
</evidence>